<feature type="non-terminal residue" evidence="2">
    <location>
        <position position="1"/>
    </location>
</feature>
<dbReference type="AlphaFoldDB" id="A0A0V1A685"/>
<dbReference type="Proteomes" id="UP000054783">
    <property type="component" value="Unassembled WGS sequence"/>
</dbReference>
<dbReference type="EMBL" id="JYDQ01000026">
    <property type="protein sequence ID" value="KRY20277.1"/>
    <property type="molecule type" value="Genomic_DNA"/>
</dbReference>
<reference evidence="2 3" key="1">
    <citation type="submission" date="2015-01" db="EMBL/GenBank/DDBJ databases">
        <title>Evolution of Trichinella species and genotypes.</title>
        <authorList>
            <person name="Korhonen P.K."/>
            <person name="Edoardo P."/>
            <person name="Giuseppe L.R."/>
            <person name="Gasser R.B."/>
        </authorList>
    </citation>
    <scope>NUCLEOTIDE SEQUENCE [LARGE SCALE GENOMIC DNA]</scope>
    <source>
        <strain evidence="2">ISS2496</strain>
    </source>
</reference>
<feature type="signal peptide" evidence="1">
    <location>
        <begin position="1"/>
        <end position="17"/>
    </location>
</feature>
<evidence type="ECO:0000313" key="2">
    <source>
        <dbReference type="EMBL" id="KRY20277.1"/>
    </source>
</evidence>
<evidence type="ECO:0000313" key="3">
    <source>
        <dbReference type="Proteomes" id="UP000054783"/>
    </source>
</evidence>
<organism evidence="2 3">
    <name type="scientific">Trichinella patagoniensis</name>
    <dbReference type="NCBI Taxonomy" id="990121"/>
    <lineage>
        <taxon>Eukaryota</taxon>
        <taxon>Metazoa</taxon>
        <taxon>Ecdysozoa</taxon>
        <taxon>Nematoda</taxon>
        <taxon>Enoplea</taxon>
        <taxon>Dorylaimia</taxon>
        <taxon>Trichinellida</taxon>
        <taxon>Trichinellidae</taxon>
        <taxon>Trichinella</taxon>
    </lineage>
</organism>
<feature type="non-terminal residue" evidence="2">
    <location>
        <position position="65"/>
    </location>
</feature>
<proteinExistence type="predicted"/>
<protein>
    <submittedName>
        <fullName evidence="2">Uncharacterized protein</fullName>
    </submittedName>
</protein>
<keyword evidence="1" id="KW-0732">Signal</keyword>
<comment type="caution">
    <text evidence="2">The sequence shown here is derived from an EMBL/GenBank/DDBJ whole genome shotgun (WGS) entry which is preliminary data.</text>
</comment>
<name>A0A0V1A685_9BILA</name>
<feature type="chain" id="PRO_5006874285" evidence="1">
    <location>
        <begin position="18"/>
        <end position="65"/>
    </location>
</feature>
<gene>
    <name evidence="2" type="ORF">T12_3696</name>
</gene>
<evidence type="ECO:0000256" key="1">
    <source>
        <dbReference type="SAM" id="SignalP"/>
    </source>
</evidence>
<accession>A0A0V1A685</accession>
<sequence length="65" mass="7589">LTVVLRALFVLVTNKLSLELRVSNTRWQYRLPILFSKEQTIVRLLIISSFRRSVCQESIVSVRAK</sequence>
<keyword evidence="3" id="KW-1185">Reference proteome</keyword>